<dbReference type="AlphaFoldDB" id="V3ZJD9"/>
<dbReference type="KEGG" id="lgi:LOTGIDRAFT_53412"/>
<feature type="non-terminal residue" evidence="7">
    <location>
        <position position="466"/>
    </location>
</feature>
<evidence type="ECO:0000256" key="4">
    <source>
        <dbReference type="ARBA" id="ARBA00023136"/>
    </source>
</evidence>
<dbReference type="OMA" id="RISTPWI"/>
<organism evidence="7 8">
    <name type="scientific">Lottia gigantea</name>
    <name type="common">Giant owl limpet</name>
    <dbReference type="NCBI Taxonomy" id="225164"/>
    <lineage>
        <taxon>Eukaryota</taxon>
        <taxon>Metazoa</taxon>
        <taxon>Spiralia</taxon>
        <taxon>Lophotrochozoa</taxon>
        <taxon>Mollusca</taxon>
        <taxon>Gastropoda</taxon>
        <taxon>Patellogastropoda</taxon>
        <taxon>Lottioidea</taxon>
        <taxon>Lottiidae</taxon>
        <taxon>Lottia</taxon>
    </lineage>
</organism>
<dbReference type="PROSITE" id="PS50850">
    <property type="entry name" value="MFS"/>
    <property type="match status" value="1"/>
</dbReference>
<keyword evidence="4 5" id="KW-0472">Membrane</keyword>
<accession>V3ZJD9</accession>
<keyword evidence="3 5" id="KW-1133">Transmembrane helix</keyword>
<feature type="transmembrane region" description="Helical" evidence="5">
    <location>
        <begin position="266"/>
        <end position="290"/>
    </location>
</feature>
<feature type="transmembrane region" description="Helical" evidence="5">
    <location>
        <begin position="394"/>
        <end position="427"/>
    </location>
</feature>
<feature type="transmembrane region" description="Helical" evidence="5">
    <location>
        <begin position="434"/>
        <end position="456"/>
    </location>
</feature>
<dbReference type="STRING" id="225164.V3ZJD9"/>
<keyword evidence="2 5" id="KW-0812">Transmembrane</keyword>
<evidence type="ECO:0000256" key="5">
    <source>
        <dbReference type="SAM" id="Phobius"/>
    </source>
</evidence>
<evidence type="ECO:0000256" key="2">
    <source>
        <dbReference type="ARBA" id="ARBA00022692"/>
    </source>
</evidence>
<dbReference type="CTD" id="20251243"/>
<dbReference type="InterPro" id="IPR050382">
    <property type="entry name" value="MFS_Na/Anion_cotransporter"/>
</dbReference>
<feature type="transmembrane region" description="Helical" evidence="5">
    <location>
        <begin position="80"/>
        <end position="101"/>
    </location>
</feature>
<dbReference type="RefSeq" id="XP_009064897.1">
    <property type="nucleotide sequence ID" value="XM_009066649.1"/>
</dbReference>
<gene>
    <name evidence="7" type="ORF">LOTGIDRAFT_53412</name>
</gene>
<proteinExistence type="predicted"/>
<dbReference type="FunFam" id="1.20.1250.20:FF:000532">
    <property type="entry name" value="SLC (SoLute Carrier) homolog"/>
    <property type="match status" value="1"/>
</dbReference>
<protein>
    <recommendedName>
        <fullName evidence="6">Major facilitator superfamily (MFS) profile domain-containing protein</fullName>
    </recommendedName>
</protein>
<feature type="domain" description="Major facilitator superfamily (MFS) profile" evidence="6">
    <location>
        <begin position="9"/>
        <end position="460"/>
    </location>
</feature>
<dbReference type="InterPro" id="IPR020846">
    <property type="entry name" value="MFS_dom"/>
</dbReference>
<dbReference type="OrthoDB" id="6160692at2759"/>
<dbReference type="Proteomes" id="UP000030746">
    <property type="component" value="Unassembled WGS sequence"/>
</dbReference>
<evidence type="ECO:0000256" key="3">
    <source>
        <dbReference type="ARBA" id="ARBA00022989"/>
    </source>
</evidence>
<feature type="transmembrane region" description="Helical" evidence="5">
    <location>
        <begin position="169"/>
        <end position="196"/>
    </location>
</feature>
<feature type="transmembrane region" description="Helical" evidence="5">
    <location>
        <begin position="349"/>
        <end position="374"/>
    </location>
</feature>
<dbReference type="SUPFAM" id="SSF103473">
    <property type="entry name" value="MFS general substrate transporter"/>
    <property type="match status" value="1"/>
</dbReference>
<reference evidence="7 8" key="1">
    <citation type="journal article" date="2013" name="Nature">
        <title>Insights into bilaterian evolution from three spiralian genomes.</title>
        <authorList>
            <person name="Simakov O."/>
            <person name="Marletaz F."/>
            <person name="Cho S.J."/>
            <person name="Edsinger-Gonzales E."/>
            <person name="Havlak P."/>
            <person name="Hellsten U."/>
            <person name="Kuo D.H."/>
            <person name="Larsson T."/>
            <person name="Lv J."/>
            <person name="Arendt D."/>
            <person name="Savage R."/>
            <person name="Osoegawa K."/>
            <person name="de Jong P."/>
            <person name="Grimwood J."/>
            <person name="Chapman J.A."/>
            <person name="Shapiro H."/>
            <person name="Aerts A."/>
            <person name="Otillar R.P."/>
            <person name="Terry A.Y."/>
            <person name="Boore J.L."/>
            <person name="Grigoriev I.V."/>
            <person name="Lindberg D.R."/>
            <person name="Seaver E.C."/>
            <person name="Weisblat D.A."/>
            <person name="Putnam N.H."/>
            <person name="Rokhsar D.S."/>
        </authorList>
    </citation>
    <scope>NUCLEOTIDE SEQUENCE [LARGE SCALE GENOMIC DNA]</scope>
</reference>
<feature type="transmembrane region" description="Helical" evidence="5">
    <location>
        <begin position="202"/>
        <end position="220"/>
    </location>
</feature>
<keyword evidence="8" id="KW-1185">Reference proteome</keyword>
<feature type="transmembrane region" description="Helical" evidence="5">
    <location>
        <begin position="108"/>
        <end position="124"/>
    </location>
</feature>
<evidence type="ECO:0000313" key="7">
    <source>
        <dbReference type="EMBL" id="ESO84342.1"/>
    </source>
</evidence>
<dbReference type="GO" id="GO:0022857">
    <property type="term" value="F:transmembrane transporter activity"/>
    <property type="evidence" value="ECO:0007669"/>
    <property type="project" value="InterPro"/>
</dbReference>
<dbReference type="Pfam" id="PF07690">
    <property type="entry name" value="MFS_1"/>
    <property type="match status" value="1"/>
</dbReference>
<sequence length="466" mass="51941">KFFSWRWRLAGIVCLGNFVVMTLRGSMAIAIVCMAGPGGQPRSNNFTTRGISLLKNDTRTSNTSLQAKEYEFSWDEDIRAMALSATMYSGFFMPFVGGILSQRFGAKNFIVVTLISAGISFLLIPEMTRLHVYAVIVLRFCVGLFTVGYMSALQDIWAKWAPQFEKVSLVSISIAGINLANMFASLICGYLCTIEVDNGWPFIFYIFGSLCVLWCCLWFGTVSNSPDEHMFITEEEQKYIKDNRIGMSGKKKAKTPWKKILTCKPVWAYIVTQSCNMWCAVTLFLFLPLYFSSILEFSIEITGALLSVPFFFRFLGSLFWGFLSDILLRKTNLGVTKIRKLIQGIGNALSSTLVTFVPFQYRAATVAIVAVLLFFQSSAMASSAITPLDVAPRFAGILTGLCLVVSTSLSVIVPFVVSSITFGVIFFSSLTIEWRFVFCMLTGVYMFGVFAFLLFGSSELQSWATD</sequence>
<dbReference type="GeneID" id="20251243"/>
<dbReference type="EMBL" id="KB203534">
    <property type="protein sequence ID" value="ESO84342.1"/>
    <property type="molecule type" value="Genomic_DNA"/>
</dbReference>
<name>V3ZJD9_LOTGI</name>
<evidence type="ECO:0000256" key="1">
    <source>
        <dbReference type="ARBA" id="ARBA00004141"/>
    </source>
</evidence>
<dbReference type="InterPro" id="IPR036259">
    <property type="entry name" value="MFS_trans_sf"/>
</dbReference>
<feature type="transmembrane region" description="Helical" evidence="5">
    <location>
        <begin position="130"/>
        <end position="149"/>
    </location>
</feature>
<dbReference type="GO" id="GO:0006820">
    <property type="term" value="P:monoatomic anion transport"/>
    <property type="evidence" value="ECO:0007669"/>
    <property type="project" value="TreeGrafter"/>
</dbReference>
<evidence type="ECO:0000313" key="8">
    <source>
        <dbReference type="Proteomes" id="UP000030746"/>
    </source>
</evidence>
<feature type="transmembrane region" description="Helical" evidence="5">
    <location>
        <begin position="310"/>
        <end position="328"/>
    </location>
</feature>
<dbReference type="InterPro" id="IPR011701">
    <property type="entry name" value="MFS"/>
</dbReference>
<dbReference type="PANTHER" id="PTHR11662">
    <property type="entry name" value="SOLUTE CARRIER FAMILY 17"/>
    <property type="match status" value="1"/>
</dbReference>
<feature type="transmembrane region" description="Helical" evidence="5">
    <location>
        <begin position="12"/>
        <end position="37"/>
    </location>
</feature>
<dbReference type="HOGENOM" id="CLU_001265_5_0_1"/>
<feature type="non-terminal residue" evidence="7">
    <location>
        <position position="1"/>
    </location>
</feature>
<evidence type="ECO:0000259" key="6">
    <source>
        <dbReference type="PROSITE" id="PS50850"/>
    </source>
</evidence>
<dbReference type="Gene3D" id="1.20.1250.20">
    <property type="entry name" value="MFS general substrate transporter like domains"/>
    <property type="match status" value="2"/>
</dbReference>
<dbReference type="GO" id="GO:0016020">
    <property type="term" value="C:membrane"/>
    <property type="evidence" value="ECO:0007669"/>
    <property type="project" value="UniProtKB-SubCell"/>
</dbReference>
<dbReference type="PANTHER" id="PTHR11662:SF399">
    <property type="entry name" value="FI19708P1-RELATED"/>
    <property type="match status" value="1"/>
</dbReference>
<comment type="subcellular location">
    <subcellularLocation>
        <location evidence="1">Membrane</location>
        <topology evidence="1">Multi-pass membrane protein</topology>
    </subcellularLocation>
</comment>